<keyword evidence="2" id="KW-1185">Reference proteome</keyword>
<organism evidence="1 2">
    <name type="scientific">Ophiobolus disseminans</name>
    <dbReference type="NCBI Taxonomy" id="1469910"/>
    <lineage>
        <taxon>Eukaryota</taxon>
        <taxon>Fungi</taxon>
        <taxon>Dikarya</taxon>
        <taxon>Ascomycota</taxon>
        <taxon>Pezizomycotina</taxon>
        <taxon>Dothideomycetes</taxon>
        <taxon>Pleosporomycetidae</taxon>
        <taxon>Pleosporales</taxon>
        <taxon>Pleosporineae</taxon>
        <taxon>Phaeosphaeriaceae</taxon>
        <taxon>Ophiobolus</taxon>
    </lineage>
</organism>
<sequence>MPHSGVSFTPDELVTVCMQYVSNPNVFEAAELLISLQGLAEELQLNGIDPWSYMGTLVSAEVHDSNVLKSVFYPTYNIWEEHNDKEFDEAWGHDQSVLQVDDAWGIFPDVEIPRSTDRSAEEFYYESGVEFFRLVAVAHFQLMEGIDGQALDCVIERLPELQTDHTNVSDYLYFWRSVTPPPPGSFF</sequence>
<gene>
    <name evidence="1" type="ORF">CC86DRAFT_386175</name>
</gene>
<protein>
    <submittedName>
        <fullName evidence="1">Uncharacterized protein</fullName>
    </submittedName>
</protein>
<name>A0A6A6ZM05_9PLEO</name>
<evidence type="ECO:0000313" key="1">
    <source>
        <dbReference type="EMBL" id="KAF2821803.1"/>
    </source>
</evidence>
<evidence type="ECO:0000313" key="2">
    <source>
        <dbReference type="Proteomes" id="UP000799424"/>
    </source>
</evidence>
<reference evidence="1" key="1">
    <citation type="journal article" date="2020" name="Stud. Mycol.">
        <title>101 Dothideomycetes genomes: a test case for predicting lifestyles and emergence of pathogens.</title>
        <authorList>
            <person name="Haridas S."/>
            <person name="Albert R."/>
            <person name="Binder M."/>
            <person name="Bloem J."/>
            <person name="Labutti K."/>
            <person name="Salamov A."/>
            <person name="Andreopoulos B."/>
            <person name="Baker S."/>
            <person name="Barry K."/>
            <person name="Bills G."/>
            <person name="Bluhm B."/>
            <person name="Cannon C."/>
            <person name="Castanera R."/>
            <person name="Culley D."/>
            <person name="Daum C."/>
            <person name="Ezra D."/>
            <person name="Gonzalez J."/>
            <person name="Henrissat B."/>
            <person name="Kuo A."/>
            <person name="Liang C."/>
            <person name="Lipzen A."/>
            <person name="Lutzoni F."/>
            <person name="Magnuson J."/>
            <person name="Mondo S."/>
            <person name="Nolan M."/>
            <person name="Ohm R."/>
            <person name="Pangilinan J."/>
            <person name="Park H.-J."/>
            <person name="Ramirez L."/>
            <person name="Alfaro M."/>
            <person name="Sun H."/>
            <person name="Tritt A."/>
            <person name="Yoshinaga Y."/>
            <person name="Zwiers L.-H."/>
            <person name="Turgeon B."/>
            <person name="Goodwin S."/>
            <person name="Spatafora J."/>
            <person name="Crous P."/>
            <person name="Grigoriev I."/>
        </authorList>
    </citation>
    <scope>NUCLEOTIDE SEQUENCE</scope>
    <source>
        <strain evidence="1">CBS 113818</strain>
    </source>
</reference>
<accession>A0A6A6ZM05</accession>
<proteinExistence type="predicted"/>
<dbReference type="AlphaFoldDB" id="A0A6A6ZM05"/>
<dbReference type="Proteomes" id="UP000799424">
    <property type="component" value="Unassembled WGS sequence"/>
</dbReference>
<dbReference type="EMBL" id="MU006236">
    <property type="protein sequence ID" value="KAF2821803.1"/>
    <property type="molecule type" value="Genomic_DNA"/>
</dbReference>